<evidence type="ECO:0008006" key="3">
    <source>
        <dbReference type="Google" id="ProtNLM"/>
    </source>
</evidence>
<comment type="caution">
    <text evidence="1">The sequence shown here is derived from an EMBL/GenBank/DDBJ whole genome shotgun (WGS) entry which is preliminary data.</text>
</comment>
<dbReference type="RefSeq" id="WP_272751530.1">
    <property type="nucleotide sequence ID" value="NZ_JAQQLF010000008.1"/>
</dbReference>
<keyword evidence="2" id="KW-1185">Reference proteome</keyword>
<name>A0ABT5IXB7_9NEIS</name>
<protein>
    <recommendedName>
        <fullName evidence="3">4Fe-4S ferredoxin-type domain-containing protein</fullName>
    </recommendedName>
</protein>
<proteinExistence type="predicted"/>
<evidence type="ECO:0000313" key="1">
    <source>
        <dbReference type="EMBL" id="MDC7717178.1"/>
    </source>
</evidence>
<evidence type="ECO:0000313" key="2">
    <source>
        <dbReference type="Proteomes" id="UP001219956"/>
    </source>
</evidence>
<organism evidence="1 2">
    <name type="scientific">Vogesella aquatica</name>
    <dbReference type="NCBI Taxonomy" id="2984206"/>
    <lineage>
        <taxon>Bacteria</taxon>
        <taxon>Pseudomonadati</taxon>
        <taxon>Pseudomonadota</taxon>
        <taxon>Betaproteobacteria</taxon>
        <taxon>Neisseriales</taxon>
        <taxon>Chromobacteriaceae</taxon>
        <taxon>Vogesella</taxon>
    </lineage>
</organism>
<reference evidence="1 2" key="1">
    <citation type="submission" date="2023-01" db="EMBL/GenBank/DDBJ databases">
        <title>Novel species of the genus Vogesella isolated from rivers.</title>
        <authorList>
            <person name="Lu H."/>
        </authorList>
    </citation>
    <scope>NUCLEOTIDE SEQUENCE [LARGE SCALE GENOMIC DNA]</scope>
    <source>
        <strain evidence="1 2">DC21W</strain>
    </source>
</reference>
<sequence>MVQPQRIWLQHAAPAKPMPGAPCNGCGVCCAAAPCPLSRLLLGHRHGACPALQWQAADTRYGCGLLLAPRHYLRWLPAAAAPLFQRLARRYLAIGHGCDAYVEARPETEAQDD</sequence>
<gene>
    <name evidence="1" type="ORF">PQU95_08115</name>
</gene>
<dbReference type="EMBL" id="JAQQLF010000008">
    <property type="protein sequence ID" value="MDC7717178.1"/>
    <property type="molecule type" value="Genomic_DNA"/>
</dbReference>
<accession>A0ABT5IXB7</accession>
<dbReference type="Proteomes" id="UP001219956">
    <property type="component" value="Unassembled WGS sequence"/>
</dbReference>